<name>A0A432YND6_9GAMM</name>
<dbReference type="GO" id="GO:0005524">
    <property type="term" value="F:ATP binding"/>
    <property type="evidence" value="ECO:0007669"/>
    <property type="project" value="UniProtKB-KW"/>
</dbReference>
<reference evidence="6" key="1">
    <citation type="journal article" date="2018" name="Front. Microbiol.">
        <title>Genome-Based Analysis Reveals the Taxonomy and Diversity of the Family Idiomarinaceae.</title>
        <authorList>
            <person name="Liu Y."/>
            <person name="Lai Q."/>
            <person name="Shao Z."/>
        </authorList>
    </citation>
    <scope>NUCLEOTIDE SEQUENCE [LARGE SCALE GENOMIC DNA]</scope>
    <source>
        <strain evidence="6">CVS-6</strain>
    </source>
</reference>
<accession>A0A432YND6</accession>
<evidence type="ECO:0000313" key="5">
    <source>
        <dbReference type="EMBL" id="RUO62453.1"/>
    </source>
</evidence>
<dbReference type="InterPro" id="IPR027417">
    <property type="entry name" value="P-loop_NTPase"/>
</dbReference>
<evidence type="ECO:0000313" key="6">
    <source>
        <dbReference type="Proteomes" id="UP000288259"/>
    </source>
</evidence>
<comment type="caution">
    <text evidence="5">The sequence shown here is derived from an EMBL/GenBank/DDBJ whole genome shotgun (WGS) entry which is preliminary data.</text>
</comment>
<evidence type="ECO:0000256" key="2">
    <source>
        <dbReference type="ARBA" id="ARBA00022741"/>
    </source>
</evidence>
<evidence type="ECO:0000256" key="1">
    <source>
        <dbReference type="ARBA" id="ARBA00022448"/>
    </source>
</evidence>
<keyword evidence="3 5" id="KW-0067">ATP-binding</keyword>
<dbReference type="EMBL" id="PIPY01000003">
    <property type="protein sequence ID" value="RUO62453.1"/>
    <property type="molecule type" value="Genomic_DNA"/>
</dbReference>
<dbReference type="Pfam" id="PF00005">
    <property type="entry name" value="ABC_tran"/>
    <property type="match status" value="1"/>
</dbReference>
<dbReference type="Proteomes" id="UP000288259">
    <property type="component" value="Unassembled WGS sequence"/>
</dbReference>
<dbReference type="InterPro" id="IPR017871">
    <property type="entry name" value="ABC_transporter-like_CS"/>
</dbReference>
<sequence length="281" mass="30288">MTSANADDLVVIENLDFAHNYGAKEVFNGLNMKIPRGKITAVMGPSGIGKTTLLRLIGGQLKPQKGSIKFAGHNIPELSRSDLYEQRKRMSMLFQSGALFTDLSVFDNIAFPLREHSDLSEEIIETIVLLKLEAVGLRGARHLMPAELSGGMSRRAALARAIALDPELIMYDEPFAGQDPISMGVIVKLIKSLNSSLGITSVVVTHDVAEVLTIADQVFIVADQKVVASGSPEELKQSDDPLVQQFLEGEADGPVAFHYKAPSLAKEVLGKDINEGEGHAG</sequence>
<dbReference type="PANTHER" id="PTHR43023:SF6">
    <property type="entry name" value="INTERMEMBRANE PHOSPHOLIPID TRANSPORT SYSTEM ATP-BINDING PROTEIN MLAF"/>
    <property type="match status" value="1"/>
</dbReference>
<dbReference type="InterPro" id="IPR003593">
    <property type="entry name" value="AAA+_ATPase"/>
</dbReference>
<organism evidence="5 6">
    <name type="scientific">Pseudidiomarina insulisalsae</name>
    <dbReference type="NCBI Taxonomy" id="575789"/>
    <lineage>
        <taxon>Bacteria</taxon>
        <taxon>Pseudomonadati</taxon>
        <taxon>Pseudomonadota</taxon>
        <taxon>Gammaproteobacteria</taxon>
        <taxon>Alteromonadales</taxon>
        <taxon>Idiomarinaceae</taxon>
        <taxon>Pseudidiomarina</taxon>
    </lineage>
</organism>
<gene>
    <name evidence="5" type="ORF">CWI71_03165</name>
</gene>
<dbReference type="GO" id="GO:0016887">
    <property type="term" value="F:ATP hydrolysis activity"/>
    <property type="evidence" value="ECO:0007669"/>
    <property type="project" value="InterPro"/>
</dbReference>
<keyword evidence="1" id="KW-0813">Transport</keyword>
<dbReference type="PANTHER" id="PTHR43023">
    <property type="entry name" value="PROTEIN TRIGALACTOSYLDIACYLGLYCEROL 3, CHLOROPLASTIC"/>
    <property type="match status" value="1"/>
</dbReference>
<dbReference type="SUPFAM" id="SSF52540">
    <property type="entry name" value="P-loop containing nucleoside triphosphate hydrolases"/>
    <property type="match status" value="1"/>
</dbReference>
<dbReference type="SMART" id="SM00382">
    <property type="entry name" value="AAA"/>
    <property type="match status" value="1"/>
</dbReference>
<protein>
    <submittedName>
        <fullName evidence="5">Phospholipid ABC transporter ATP-binding protein MlaF</fullName>
    </submittedName>
</protein>
<dbReference type="Gene3D" id="3.40.50.300">
    <property type="entry name" value="P-loop containing nucleotide triphosphate hydrolases"/>
    <property type="match status" value="1"/>
</dbReference>
<proteinExistence type="predicted"/>
<dbReference type="PROSITE" id="PS50893">
    <property type="entry name" value="ABC_TRANSPORTER_2"/>
    <property type="match status" value="1"/>
</dbReference>
<evidence type="ECO:0000259" key="4">
    <source>
        <dbReference type="PROSITE" id="PS50893"/>
    </source>
</evidence>
<keyword evidence="2" id="KW-0547">Nucleotide-binding</keyword>
<dbReference type="PROSITE" id="PS00211">
    <property type="entry name" value="ABC_TRANSPORTER_1"/>
    <property type="match status" value="1"/>
</dbReference>
<dbReference type="OrthoDB" id="9802264at2"/>
<dbReference type="AlphaFoldDB" id="A0A432YND6"/>
<dbReference type="RefSeq" id="WP_126753818.1">
    <property type="nucleotide sequence ID" value="NZ_PIPY01000003.1"/>
</dbReference>
<dbReference type="CDD" id="cd03261">
    <property type="entry name" value="ABC_Org_Solvent_Resistant"/>
    <property type="match status" value="1"/>
</dbReference>
<feature type="domain" description="ABC transporter" evidence="4">
    <location>
        <begin position="10"/>
        <end position="248"/>
    </location>
</feature>
<dbReference type="InterPro" id="IPR003439">
    <property type="entry name" value="ABC_transporter-like_ATP-bd"/>
</dbReference>
<keyword evidence="6" id="KW-1185">Reference proteome</keyword>
<evidence type="ECO:0000256" key="3">
    <source>
        <dbReference type="ARBA" id="ARBA00022840"/>
    </source>
</evidence>